<dbReference type="PIRSF" id="PIRSF000429">
    <property type="entry name" value="Ac-CoA_Ac_transf"/>
    <property type="match status" value="1"/>
</dbReference>
<dbReference type="RefSeq" id="WP_139632534.1">
    <property type="nucleotide sequence ID" value="NZ_VDLX02000008.1"/>
</dbReference>
<evidence type="ECO:0000259" key="1">
    <source>
        <dbReference type="Pfam" id="PF22691"/>
    </source>
</evidence>
<dbReference type="AlphaFoldDB" id="A0A5C4WBT3"/>
<gene>
    <name evidence="2" type="ORF">FH608_022375</name>
</gene>
<comment type="caution">
    <text evidence="2">The sequence shown here is derived from an EMBL/GenBank/DDBJ whole genome shotgun (WGS) entry which is preliminary data.</text>
</comment>
<dbReference type="OrthoDB" id="3208853at2"/>
<accession>A0A5C4WBT3</accession>
<evidence type="ECO:0000313" key="3">
    <source>
        <dbReference type="Proteomes" id="UP000312512"/>
    </source>
</evidence>
<proteinExistence type="predicted"/>
<dbReference type="GO" id="GO:0016747">
    <property type="term" value="F:acyltransferase activity, transferring groups other than amino-acyl groups"/>
    <property type="evidence" value="ECO:0007669"/>
    <property type="project" value="InterPro"/>
</dbReference>
<dbReference type="CDD" id="cd00829">
    <property type="entry name" value="SCP-x_thiolase"/>
    <property type="match status" value="1"/>
</dbReference>
<dbReference type="Gene3D" id="3.40.47.10">
    <property type="match status" value="1"/>
</dbReference>
<organism evidence="2 3">
    <name type="scientific">Nonomuraea phyllanthi</name>
    <dbReference type="NCBI Taxonomy" id="2219224"/>
    <lineage>
        <taxon>Bacteria</taxon>
        <taxon>Bacillati</taxon>
        <taxon>Actinomycetota</taxon>
        <taxon>Actinomycetes</taxon>
        <taxon>Streptosporangiales</taxon>
        <taxon>Streptosporangiaceae</taxon>
        <taxon>Nonomuraea</taxon>
    </lineage>
</organism>
<dbReference type="EMBL" id="VDLX02000008">
    <property type="protein sequence ID" value="KAB8193078.1"/>
    <property type="molecule type" value="Genomic_DNA"/>
</dbReference>
<dbReference type="SUPFAM" id="SSF53901">
    <property type="entry name" value="Thiolase-like"/>
    <property type="match status" value="2"/>
</dbReference>
<dbReference type="InterPro" id="IPR055140">
    <property type="entry name" value="Thiolase_C_2"/>
</dbReference>
<feature type="domain" description="Thiolase C-terminal" evidence="1">
    <location>
        <begin position="243"/>
        <end position="386"/>
    </location>
</feature>
<dbReference type="PANTHER" id="PTHR42870:SF1">
    <property type="entry name" value="NON-SPECIFIC LIPID-TRANSFER PROTEIN-LIKE 2"/>
    <property type="match status" value="1"/>
</dbReference>
<dbReference type="InterPro" id="IPR016039">
    <property type="entry name" value="Thiolase-like"/>
</dbReference>
<protein>
    <submittedName>
        <fullName evidence="2">Thiolase</fullName>
    </submittedName>
</protein>
<reference evidence="2 3" key="1">
    <citation type="submission" date="2019-10" db="EMBL/GenBank/DDBJ databases">
        <title>Nonomuraea sp. nov., isolated from Phyllanthus amarus.</title>
        <authorList>
            <person name="Klykleung N."/>
            <person name="Tanasupawat S."/>
        </authorList>
    </citation>
    <scope>NUCLEOTIDE SEQUENCE [LARGE SCALE GENOMIC DNA]</scope>
    <source>
        <strain evidence="2 3">PA1-10</strain>
    </source>
</reference>
<sequence length="389" mass="40813">MSGPTARPANGGDVVIAGAAETDAVGVLPEHSTLRLHVEGARNAVADAGLRMSDIDGIASVSAPGPIQVAHALGIRPRWIDGTGVGGTSFLLHVRHAVAAIRAGHASTILVTHGESGKSRVGAAYGMLPPSSPNAQFEAPYGVLGPPTMFTIPLLRYMKEFGLTPEQLAYVPVAQRKWAARNPRARYREPITVEDVLNSRMISYPLHLLECCLVTDGGGALVITSAERARDLPQPPVHILGTGETFESPLISQMEDFTTSAAFRRSSAEAFAEAGISHGDVDHLMIYDAFAHVPIYGLEDMGFVGRGEAGAFIAEGNTEPGGRLPLNTNGGGLSYTHTGMYGMFLIQESVRQLRGQAAAQVPGVEVSVALGNGGMFMAAGTLVLSNRTA</sequence>
<dbReference type="Proteomes" id="UP000312512">
    <property type="component" value="Unassembled WGS sequence"/>
</dbReference>
<name>A0A5C4WBT3_9ACTN</name>
<keyword evidence="3" id="KW-1185">Reference proteome</keyword>
<dbReference type="Pfam" id="PF22691">
    <property type="entry name" value="Thiolase_C_1"/>
    <property type="match status" value="1"/>
</dbReference>
<dbReference type="PANTHER" id="PTHR42870">
    <property type="entry name" value="ACETYL-COA C-ACETYLTRANSFERASE"/>
    <property type="match status" value="1"/>
</dbReference>
<evidence type="ECO:0000313" key="2">
    <source>
        <dbReference type="EMBL" id="KAB8193078.1"/>
    </source>
</evidence>
<dbReference type="InterPro" id="IPR002155">
    <property type="entry name" value="Thiolase"/>
</dbReference>